<evidence type="ECO:0000256" key="6">
    <source>
        <dbReference type="ARBA" id="ARBA00022840"/>
    </source>
</evidence>
<feature type="binding site" evidence="8">
    <location>
        <begin position="16"/>
        <end position="23"/>
    </location>
    <ligand>
        <name>ATP</name>
        <dbReference type="ChEBI" id="CHEBI:30616"/>
    </ligand>
</feature>
<dbReference type="EC" id="2.7.4.9" evidence="8"/>
<comment type="similarity">
    <text evidence="1 8">Belongs to the thymidylate kinase family.</text>
</comment>
<comment type="function">
    <text evidence="8">Phosphorylation of dTMP to form dTDP in both de novo and salvage pathways of dTTP synthesis.</text>
</comment>
<sequence length="206" mass="22791">MSFTGERKGRLIVFEGIDGTGKSTHIGQLRKHLEGKGLEVVQSFEPTRGQWGRMLRDSAVTGRLSVEEEVDLFLKDRREHVETLIAPALARGAWVLLDRYYLSMMAYQGARGVDTSVIRAANEEFAPVPDAVVWLDIPVSVALERIGSRGERDAFETEAGLAACRNVFASIHEPWMLRVDADAGKEEVAARVRKALSGHFPEVTGE</sequence>
<dbReference type="RefSeq" id="WP_102711533.1">
    <property type="nucleotide sequence ID" value="NZ_CABMLK010000001.1"/>
</dbReference>
<evidence type="ECO:0000256" key="5">
    <source>
        <dbReference type="ARBA" id="ARBA00022777"/>
    </source>
</evidence>
<dbReference type="SUPFAM" id="SSF52540">
    <property type="entry name" value="P-loop containing nucleoside triphosphate hydrolases"/>
    <property type="match status" value="1"/>
</dbReference>
<dbReference type="PANTHER" id="PTHR10344">
    <property type="entry name" value="THYMIDYLATE KINASE"/>
    <property type="match status" value="1"/>
</dbReference>
<comment type="catalytic activity">
    <reaction evidence="7 8">
        <text>dTMP + ATP = dTDP + ADP</text>
        <dbReference type="Rhea" id="RHEA:13517"/>
        <dbReference type="ChEBI" id="CHEBI:30616"/>
        <dbReference type="ChEBI" id="CHEBI:58369"/>
        <dbReference type="ChEBI" id="CHEBI:63528"/>
        <dbReference type="ChEBI" id="CHEBI:456216"/>
        <dbReference type="EC" id="2.7.4.9"/>
    </reaction>
</comment>
<evidence type="ECO:0000313" key="11">
    <source>
        <dbReference type="Proteomes" id="UP000236000"/>
    </source>
</evidence>
<proteinExistence type="inferred from homology"/>
<evidence type="ECO:0000259" key="9">
    <source>
        <dbReference type="Pfam" id="PF02223"/>
    </source>
</evidence>
<evidence type="ECO:0000256" key="4">
    <source>
        <dbReference type="ARBA" id="ARBA00022741"/>
    </source>
</evidence>
<dbReference type="CDD" id="cd01672">
    <property type="entry name" value="TMPK"/>
    <property type="match status" value="1"/>
</dbReference>
<dbReference type="Proteomes" id="UP000236000">
    <property type="component" value="Unassembled WGS sequence"/>
</dbReference>
<keyword evidence="3 8" id="KW-0545">Nucleotide biosynthesis</keyword>
<organism evidence="10 11">
    <name type="scientific">Akkermansia muciniphila</name>
    <dbReference type="NCBI Taxonomy" id="239935"/>
    <lineage>
        <taxon>Bacteria</taxon>
        <taxon>Pseudomonadati</taxon>
        <taxon>Verrucomicrobiota</taxon>
        <taxon>Verrucomicrobiia</taxon>
        <taxon>Verrucomicrobiales</taxon>
        <taxon>Akkermansiaceae</taxon>
        <taxon>Akkermansia</taxon>
    </lineage>
</organism>
<evidence type="ECO:0000256" key="8">
    <source>
        <dbReference type="HAMAP-Rule" id="MF_00165"/>
    </source>
</evidence>
<dbReference type="GO" id="GO:0006235">
    <property type="term" value="P:dTTP biosynthetic process"/>
    <property type="evidence" value="ECO:0007669"/>
    <property type="project" value="UniProtKB-UniRule"/>
</dbReference>
<dbReference type="InterPro" id="IPR039430">
    <property type="entry name" value="Thymidylate_kin-like_dom"/>
</dbReference>
<reference evidence="10 11" key="1">
    <citation type="journal article" date="2017" name="BMC Genomics">
        <title>Genome sequencing of 39 Akkermansia muciniphila isolates reveals its population structure, genomic and functional diverisity, and global distribution in mammalian gut microbiotas.</title>
        <authorList>
            <person name="Guo X."/>
            <person name="Li S."/>
            <person name="Zhang J."/>
            <person name="Wu F."/>
            <person name="Li X."/>
            <person name="Wu D."/>
            <person name="Zhang M."/>
            <person name="Ou Z."/>
            <person name="Jie Z."/>
            <person name="Yan Q."/>
            <person name="Li P."/>
            <person name="Yi J."/>
            <person name="Peng Y."/>
        </authorList>
    </citation>
    <scope>NUCLEOTIDE SEQUENCE [LARGE SCALE GENOMIC DNA]</scope>
    <source>
        <strain evidence="10 11">GP24</strain>
    </source>
</reference>
<dbReference type="AlphaFoldDB" id="A0A2N8HH13"/>
<dbReference type="Pfam" id="PF02223">
    <property type="entry name" value="Thymidylate_kin"/>
    <property type="match status" value="1"/>
</dbReference>
<dbReference type="EMBL" id="PJKA01000002">
    <property type="protein sequence ID" value="PNC20342.1"/>
    <property type="molecule type" value="Genomic_DNA"/>
</dbReference>
<dbReference type="GO" id="GO:0006233">
    <property type="term" value="P:dTDP biosynthetic process"/>
    <property type="evidence" value="ECO:0007669"/>
    <property type="project" value="InterPro"/>
</dbReference>
<keyword evidence="2 8" id="KW-0808">Transferase</keyword>
<dbReference type="InterPro" id="IPR018094">
    <property type="entry name" value="Thymidylate_kinase"/>
</dbReference>
<feature type="domain" description="Thymidylate kinase-like" evidence="9">
    <location>
        <begin position="14"/>
        <end position="190"/>
    </location>
</feature>
<accession>A0A2N8HH13</accession>
<evidence type="ECO:0000256" key="7">
    <source>
        <dbReference type="ARBA" id="ARBA00048743"/>
    </source>
</evidence>
<dbReference type="OrthoDB" id="9774907at2"/>
<evidence type="ECO:0000256" key="1">
    <source>
        <dbReference type="ARBA" id="ARBA00009776"/>
    </source>
</evidence>
<evidence type="ECO:0000256" key="2">
    <source>
        <dbReference type="ARBA" id="ARBA00022679"/>
    </source>
</evidence>
<dbReference type="GO" id="GO:0004798">
    <property type="term" value="F:dTMP kinase activity"/>
    <property type="evidence" value="ECO:0007669"/>
    <property type="project" value="UniProtKB-UniRule"/>
</dbReference>
<dbReference type="InterPro" id="IPR027417">
    <property type="entry name" value="P-loop_NTPase"/>
</dbReference>
<evidence type="ECO:0000256" key="3">
    <source>
        <dbReference type="ARBA" id="ARBA00022727"/>
    </source>
</evidence>
<dbReference type="GO" id="GO:0005524">
    <property type="term" value="F:ATP binding"/>
    <property type="evidence" value="ECO:0007669"/>
    <property type="project" value="UniProtKB-UniRule"/>
</dbReference>
<dbReference type="Gene3D" id="3.40.50.300">
    <property type="entry name" value="P-loop containing nucleotide triphosphate hydrolases"/>
    <property type="match status" value="1"/>
</dbReference>
<dbReference type="NCBIfam" id="TIGR00041">
    <property type="entry name" value="DTMP_kinase"/>
    <property type="match status" value="1"/>
</dbReference>
<evidence type="ECO:0000313" key="10">
    <source>
        <dbReference type="EMBL" id="PNC20342.1"/>
    </source>
</evidence>
<keyword evidence="4 8" id="KW-0547">Nucleotide-binding</keyword>
<dbReference type="HAMAP" id="MF_00165">
    <property type="entry name" value="Thymidylate_kinase"/>
    <property type="match status" value="1"/>
</dbReference>
<protein>
    <recommendedName>
        <fullName evidence="8">Thymidylate kinase</fullName>
        <ecNumber evidence="8">2.7.4.9</ecNumber>
    </recommendedName>
    <alternativeName>
        <fullName evidence="8">dTMP kinase</fullName>
    </alternativeName>
</protein>
<dbReference type="GO" id="GO:0006227">
    <property type="term" value="P:dUDP biosynthetic process"/>
    <property type="evidence" value="ECO:0007669"/>
    <property type="project" value="TreeGrafter"/>
</dbReference>
<dbReference type="GO" id="GO:0005829">
    <property type="term" value="C:cytosol"/>
    <property type="evidence" value="ECO:0007669"/>
    <property type="project" value="TreeGrafter"/>
</dbReference>
<dbReference type="PANTHER" id="PTHR10344:SF4">
    <property type="entry name" value="UMP-CMP KINASE 2, MITOCHONDRIAL"/>
    <property type="match status" value="1"/>
</dbReference>
<keyword evidence="6 8" id="KW-0067">ATP-binding</keyword>
<comment type="caution">
    <text evidence="10">The sequence shown here is derived from an EMBL/GenBank/DDBJ whole genome shotgun (WGS) entry which is preliminary data.</text>
</comment>
<keyword evidence="5 8" id="KW-0418">Kinase</keyword>
<gene>
    <name evidence="8" type="primary">tmk</name>
    <name evidence="10" type="ORF">CXU22_00745</name>
</gene>
<name>A0A2N8HH13_9BACT</name>